<keyword evidence="1" id="KW-0812">Transmembrane</keyword>
<gene>
    <name evidence="2" type="ORF">Pmani_011988</name>
</gene>
<evidence type="ECO:0000256" key="1">
    <source>
        <dbReference type="SAM" id="Phobius"/>
    </source>
</evidence>
<evidence type="ECO:0000313" key="2">
    <source>
        <dbReference type="EMBL" id="KAK4316898.1"/>
    </source>
</evidence>
<proteinExistence type="predicted"/>
<keyword evidence="1" id="KW-1133">Transmembrane helix</keyword>
<keyword evidence="3" id="KW-1185">Reference proteome</keyword>
<dbReference type="Proteomes" id="UP001292094">
    <property type="component" value="Unassembled WGS sequence"/>
</dbReference>
<sequence>MSDEVEFYWVGWWVGFYWAGGLGWVLLGWWVGLASTGLVGGLGWVLLSWWVGLGSTGLVVGGLAGKAGCGLTGYTASGRGNTGEKFLSCQTLKVT</sequence>
<comment type="caution">
    <text evidence="2">The sequence shown here is derived from an EMBL/GenBank/DDBJ whole genome shotgun (WGS) entry which is preliminary data.</text>
</comment>
<accession>A0AAE1PYY8</accession>
<evidence type="ECO:0000313" key="3">
    <source>
        <dbReference type="Proteomes" id="UP001292094"/>
    </source>
</evidence>
<reference evidence="2" key="1">
    <citation type="submission" date="2023-11" db="EMBL/GenBank/DDBJ databases">
        <title>Genome assemblies of two species of porcelain crab, Petrolisthes cinctipes and Petrolisthes manimaculis (Anomura: Porcellanidae).</title>
        <authorList>
            <person name="Angst P."/>
        </authorList>
    </citation>
    <scope>NUCLEOTIDE SEQUENCE</scope>
    <source>
        <strain evidence="2">PB745_02</strain>
        <tissue evidence="2">Gill</tissue>
    </source>
</reference>
<feature type="transmembrane region" description="Helical" evidence="1">
    <location>
        <begin position="7"/>
        <end position="30"/>
    </location>
</feature>
<organism evidence="2 3">
    <name type="scientific">Petrolisthes manimaculis</name>
    <dbReference type="NCBI Taxonomy" id="1843537"/>
    <lineage>
        <taxon>Eukaryota</taxon>
        <taxon>Metazoa</taxon>
        <taxon>Ecdysozoa</taxon>
        <taxon>Arthropoda</taxon>
        <taxon>Crustacea</taxon>
        <taxon>Multicrustacea</taxon>
        <taxon>Malacostraca</taxon>
        <taxon>Eumalacostraca</taxon>
        <taxon>Eucarida</taxon>
        <taxon>Decapoda</taxon>
        <taxon>Pleocyemata</taxon>
        <taxon>Anomura</taxon>
        <taxon>Galatheoidea</taxon>
        <taxon>Porcellanidae</taxon>
        <taxon>Petrolisthes</taxon>
    </lineage>
</organism>
<dbReference type="EMBL" id="JAWZYT010000974">
    <property type="protein sequence ID" value="KAK4316898.1"/>
    <property type="molecule type" value="Genomic_DNA"/>
</dbReference>
<dbReference type="AlphaFoldDB" id="A0AAE1PYY8"/>
<name>A0AAE1PYY8_9EUCA</name>
<feature type="transmembrane region" description="Helical" evidence="1">
    <location>
        <begin position="42"/>
        <end position="64"/>
    </location>
</feature>
<keyword evidence="1" id="KW-0472">Membrane</keyword>
<protein>
    <submittedName>
        <fullName evidence="2">Uncharacterized protein</fullName>
    </submittedName>
</protein>